<dbReference type="FunFam" id="2.60.260.20:FF:000013">
    <property type="entry name" value="DnaJ subfamily B member 11"/>
    <property type="match status" value="1"/>
</dbReference>
<evidence type="ECO:0000256" key="1">
    <source>
        <dbReference type="ARBA" id="ARBA00022490"/>
    </source>
</evidence>
<dbReference type="SMART" id="SM00271">
    <property type="entry name" value="DnaJ"/>
    <property type="match status" value="1"/>
</dbReference>
<organism evidence="5 6">
    <name type="scientific">Sulfurirhabdus autotrophica</name>
    <dbReference type="NCBI Taxonomy" id="1706046"/>
    <lineage>
        <taxon>Bacteria</taxon>
        <taxon>Pseudomonadati</taxon>
        <taxon>Pseudomonadota</taxon>
        <taxon>Betaproteobacteria</taxon>
        <taxon>Nitrosomonadales</taxon>
        <taxon>Sulfuricellaceae</taxon>
        <taxon>Sulfurirhabdus</taxon>
    </lineage>
</organism>
<sequence length="312" mass="34285">MKYKDYYKILGVDKTATQDEIKKSYKKLARKFHPDVSKEKDAEDKFKELGEAYEVLKDTEKRASYDQLGSYQAGQEFRPPPDWEQQFGQSNGFGGFGAGGFGDFADLFGMGRQSGRQGRGGFARAGQDFTMALQISLDDAYHGVERTLDIEVPERSPDGQMRRIPKSIKMRIPKGAIDGQKMRLPGKGGAGANGGPNGDLILTLHIQPHTLFKAVVHDLYLDLPVTPWEAALGTSVEVPTMEGKVRLKVSPGAKSGQKLRLTGKGLPKRGGGHGDFFAVLQIVVPTTLTDEETKLFEELAKISAFNPRSHLV</sequence>
<dbReference type="CDD" id="cd10747">
    <property type="entry name" value="DnaJ_C"/>
    <property type="match status" value="1"/>
</dbReference>
<gene>
    <name evidence="5" type="ORF">EDC63_10673</name>
</gene>
<keyword evidence="1" id="KW-0963">Cytoplasm</keyword>
<dbReference type="PANTHER" id="PTHR43096">
    <property type="entry name" value="DNAJ HOMOLOG 1, MITOCHONDRIAL-RELATED"/>
    <property type="match status" value="1"/>
</dbReference>
<dbReference type="GO" id="GO:0042026">
    <property type="term" value="P:protein refolding"/>
    <property type="evidence" value="ECO:0007669"/>
    <property type="project" value="TreeGrafter"/>
</dbReference>
<dbReference type="Pfam" id="PF00226">
    <property type="entry name" value="DnaJ"/>
    <property type="match status" value="1"/>
</dbReference>
<dbReference type="Proteomes" id="UP000295367">
    <property type="component" value="Unassembled WGS sequence"/>
</dbReference>
<keyword evidence="3" id="KW-0143">Chaperone</keyword>
<dbReference type="GO" id="GO:0003677">
    <property type="term" value="F:DNA binding"/>
    <property type="evidence" value="ECO:0007669"/>
    <property type="project" value="UniProtKB-KW"/>
</dbReference>
<dbReference type="GO" id="GO:0005737">
    <property type="term" value="C:cytoplasm"/>
    <property type="evidence" value="ECO:0007669"/>
    <property type="project" value="TreeGrafter"/>
</dbReference>
<dbReference type="CDD" id="cd06257">
    <property type="entry name" value="DnaJ"/>
    <property type="match status" value="1"/>
</dbReference>
<dbReference type="PROSITE" id="PS00636">
    <property type="entry name" value="DNAJ_1"/>
    <property type="match status" value="1"/>
</dbReference>
<proteinExistence type="predicted"/>
<dbReference type="InterPro" id="IPR018253">
    <property type="entry name" value="DnaJ_domain_CS"/>
</dbReference>
<dbReference type="PRINTS" id="PR00625">
    <property type="entry name" value="JDOMAIN"/>
</dbReference>
<dbReference type="PROSITE" id="PS50076">
    <property type="entry name" value="DNAJ_2"/>
    <property type="match status" value="1"/>
</dbReference>
<dbReference type="InterPro" id="IPR008971">
    <property type="entry name" value="HSP40/DnaJ_pept-bd"/>
</dbReference>
<dbReference type="OrthoDB" id="9779889at2"/>
<dbReference type="RefSeq" id="WP_124948135.1">
    <property type="nucleotide sequence ID" value="NZ_BHVT01000076.1"/>
</dbReference>
<keyword evidence="2 5" id="KW-0238">DNA-binding</keyword>
<evidence type="ECO:0000259" key="4">
    <source>
        <dbReference type="PROSITE" id="PS50076"/>
    </source>
</evidence>
<comment type="caution">
    <text evidence="5">The sequence shown here is derived from an EMBL/GenBank/DDBJ whole genome shotgun (WGS) entry which is preliminary data.</text>
</comment>
<dbReference type="InterPro" id="IPR036869">
    <property type="entry name" value="J_dom_sf"/>
</dbReference>
<dbReference type="FunFam" id="2.60.260.20:FF:000008">
    <property type="entry name" value="Curved DNA-binding protein"/>
    <property type="match status" value="1"/>
</dbReference>
<dbReference type="EMBL" id="SMCO01000006">
    <property type="protein sequence ID" value="TCV86712.1"/>
    <property type="molecule type" value="Genomic_DNA"/>
</dbReference>
<feature type="domain" description="J" evidence="4">
    <location>
        <begin position="5"/>
        <end position="69"/>
    </location>
</feature>
<protein>
    <submittedName>
        <fullName evidence="5">Curved DNA-binding protein</fullName>
    </submittedName>
</protein>
<dbReference type="InterPro" id="IPR001623">
    <property type="entry name" value="DnaJ_domain"/>
</dbReference>
<dbReference type="Gene3D" id="2.60.260.20">
    <property type="entry name" value="Urease metallochaperone UreE, N-terminal domain"/>
    <property type="match status" value="2"/>
</dbReference>
<dbReference type="SUPFAM" id="SSF49493">
    <property type="entry name" value="HSP40/DnaJ peptide-binding domain"/>
    <property type="match status" value="2"/>
</dbReference>
<evidence type="ECO:0000256" key="2">
    <source>
        <dbReference type="ARBA" id="ARBA00023125"/>
    </source>
</evidence>
<dbReference type="Pfam" id="PF01556">
    <property type="entry name" value="DnaJ_C"/>
    <property type="match status" value="1"/>
</dbReference>
<accession>A0A4R3Y561</accession>
<keyword evidence="6" id="KW-1185">Reference proteome</keyword>
<dbReference type="Gene3D" id="1.10.287.110">
    <property type="entry name" value="DnaJ domain"/>
    <property type="match status" value="1"/>
</dbReference>
<dbReference type="SUPFAM" id="SSF46565">
    <property type="entry name" value="Chaperone J-domain"/>
    <property type="match status" value="1"/>
</dbReference>
<dbReference type="PANTHER" id="PTHR43096:SF52">
    <property type="entry name" value="DNAJ HOMOLOG 1, MITOCHONDRIAL-RELATED"/>
    <property type="match status" value="1"/>
</dbReference>
<evidence type="ECO:0000313" key="5">
    <source>
        <dbReference type="EMBL" id="TCV86712.1"/>
    </source>
</evidence>
<name>A0A4R3Y561_9PROT</name>
<dbReference type="InterPro" id="IPR002939">
    <property type="entry name" value="DnaJ_C"/>
</dbReference>
<evidence type="ECO:0000313" key="6">
    <source>
        <dbReference type="Proteomes" id="UP000295367"/>
    </source>
</evidence>
<evidence type="ECO:0000256" key="3">
    <source>
        <dbReference type="ARBA" id="ARBA00023186"/>
    </source>
</evidence>
<dbReference type="GO" id="GO:0051082">
    <property type="term" value="F:unfolded protein binding"/>
    <property type="evidence" value="ECO:0007669"/>
    <property type="project" value="InterPro"/>
</dbReference>
<dbReference type="AlphaFoldDB" id="A0A4R3Y561"/>
<reference evidence="5 6" key="1">
    <citation type="submission" date="2019-03" db="EMBL/GenBank/DDBJ databases">
        <title>Genomic Encyclopedia of Type Strains, Phase IV (KMG-IV): sequencing the most valuable type-strain genomes for metagenomic binning, comparative biology and taxonomic classification.</title>
        <authorList>
            <person name="Goeker M."/>
        </authorList>
    </citation>
    <scope>NUCLEOTIDE SEQUENCE [LARGE SCALE GENOMIC DNA]</scope>
    <source>
        <strain evidence="5 6">DSM 100309</strain>
    </source>
</reference>